<dbReference type="GO" id="GO:0000160">
    <property type="term" value="P:phosphorelay signal transduction system"/>
    <property type="evidence" value="ECO:0007669"/>
    <property type="project" value="InterPro"/>
</dbReference>
<evidence type="ECO:0000256" key="5">
    <source>
        <dbReference type="PROSITE-ProRule" id="PRU00169"/>
    </source>
</evidence>
<dbReference type="PANTHER" id="PTHR44591">
    <property type="entry name" value="STRESS RESPONSE REGULATOR PROTEIN 1"/>
    <property type="match status" value="1"/>
</dbReference>
<name>G4QJA7_GLANF</name>
<accession>G4QJA7</accession>
<evidence type="ECO:0000259" key="6">
    <source>
        <dbReference type="PROSITE" id="PS01124"/>
    </source>
</evidence>
<dbReference type="InterPro" id="IPR001789">
    <property type="entry name" value="Sig_transdc_resp-reg_receiver"/>
</dbReference>
<dbReference type="GO" id="GO:0003700">
    <property type="term" value="F:DNA-binding transcription factor activity"/>
    <property type="evidence" value="ECO:0007669"/>
    <property type="project" value="InterPro"/>
</dbReference>
<keyword evidence="3" id="KW-0238">DNA-binding</keyword>
<dbReference type="InterPro" id="IPR036890">
    <property type="entry name" value="HATPase_C_sf"/>
</dbReference>
<keyword evidence="2" id="KW-0805">Transcription regulation</keyword>
<dbReference type="SUPFAM" id="SSF55874">
    <property type="entry name" value="ATPase domain of HSP90 chaperone/DNA topoisomerase II/histidine kinase"/>
    <property type="match status" value="1"/>
</dbReference>
<dbReference type="SMART" id="SM00342">
    <property type="entry name" value="HTH_ARAC"/>
    <property type="match status" value="1"/>
</dbReference>
<protein>
    <submittedName>
        <fullName evidence="8">Uncharacterized protein</fullName>
    </submittedName>
</protein>
<proteinExistence type="predicted"/>
<keyword evidence="4" id="KW-0804">Transcription</keyword>
<dbReference type="Gene3D" id="3.30.565.10">
    <property type="entry name" value="Histidine kinase-like ATPase, C-terminal domain"/>
    <property type="match status" value="1"/>
</dbReference>
<dbReference type="InterPro" id="IPR018062">
    <property type="entry name" value="HTH_AraC-typ_CS"/>
</dbReference>
<gene>
    <name evidence="8" type="ordered locus">GNIT_0359</name>
</gene>
<dbReference type="InterPro" id="IPR018060">
    <property type="entry name" value="HTH_AraC"/>
</dbReference>
<dbReference type="GO" id="GO:0043565">
    <property type="term" value="F:sequence-specific DNA binding"/>
    <property type="evidence" value="ECO:0007669"/>
    <property type="project" value="InterPro"/>
</dbReference>
<dbReference type="HOGENOM" id="CLU_488982_0_0_6"/>
<dbReference type="InterPro" id="IPR011006">
    <property type="entry name" value="CheY-like_superfamily"/>
</dbReference>
<feature type="domain" description="Response regulatory" evidence="7">
    <location>
        <begin position="302"/>
        <end position="417"/>
    </location>
</feature>
<evidence type="ECO:0000313" key="8">
    <source>
        <dbReference type="EMBL" id="AEP28513.1"/>
    </source>
</evidence>
<dbReference type="AlphaFoldDB" id="G4QJA7"/>
<dbReference type="Pfam" id="PF12833">
    <property type="entry name" value="HTH_18"/>
    <property type="match status" value="1"/>
</dbReference>
<dbReference type="KEGG" id="gni:GNIT_0359"/>
<feature type="domain" description="HTH araC/xylS-type" evidence="6">
    <location>
        <begin position="457"/>
        <end position="555"/>
    </location>
</feature>
<dbReference type="InterPro" id="IPR050595">
    <property type="entry name" value="Bact_response_regulator"/>
</dbReference>
<dbReference type="Gene3D" id="1.10.10.60">
    <property type="entry name" value="Homeodomain-like"/>
    <property type="match status" value="1"/>
</dbReference>
<sequence length="557" mass="62662">MLSSALTLFLLYKKLLSKHHTLASDLEVLNTRNKEVLETLHFQQISVTNIGSAIQSVISEEFQQQNSSLFFANEDNERREAKINSWRKVSELAERLAYFALRNENRELAEIAVSSKAVFAQNEMMLKSILSSKEQQLDLVQQDHSMLKMPTGMLDKILRGAVIHASKAANPNTILSVRCDTGMNSFNFSVTAWGEGISSQEVHNINLSVRTNPRFHFAKRAQDDEGDLNLASIHRLVAQFGGSVKLACALNYATVIYVSLPASKDAISSNHEQPSAKNDSLNPTQNIEFSKSANAVVAGKSKILIIDQNNTSQMIVHRALQSNYQCFACTSPLESMQVIHNLQPELILIDQILPDMDPLELLKLIRKNPQTEHTPIVVCCGIAAQSFRLSVLRLGASCIIEKPLRPTELQLTVASLLEQQQRVAEKVDEKLSEYHSQQLAVPQASAFESDKDSRFIVRFNEMMDENFANEQFTREIAAQHMNVCFRTLNRRLNEYYSHNFKEHLKKYRLEKAKHLLAKGHSINEASLEVGFSSASYFSTCFKAEYGFAPSRLVAHCA</sequence>
<dbReference type="PROSITE" id="PS00041">
    <property type="entry name" value="HTH_ARAC_FAMILY_1"/>
    <property type="match status" value="1"/>
</dbReference>
<evidence type="ECO:0000259" key="7">
    <source>
        <dbReference type="PROSITE" id="PS50110"/>
    </source>
</evidence>
<evidence type="ECO:0000313" key="9">
    <source>
        <dbReference type="Proteomes" id="UP000009282"/>
    </source>
</evidence>
<keyword evidence="9" id="KW-1185">Reference proteome</keyword>
<dbReference type="PANTHER" id="PTHR44591:SF3">
    <property type="entry name" value="RESPONSE REGULATORY DOMAIN-CONTAINING PROTEIN"/>
    <property type="match status" value="1"/>
</dbReference>
<reference evidence="8 9" key="1">
    <citation type="journal article" date="2011" name="J. Bacteriol.">
        <title>Complete genome sequence of seawater bacterium Glaciecola nitratireducens FR1064T.</title>
        <authorList>
            <person name="Bian F."/>
            <person name="Qin Q.L."/>
            <person name="Xie B.B."/>
            <person name="Shu Y.L."/>
            <person name="Zhang X.Y."/>
            <person name="Yu Y."/>
            <person name="Chen B."/>
            <person name="Chen X.L."/>
            <person name="Zhou B.C."/>
            <person name="Zhang Y.Z."/>
        </authorList>
    </citation>
    <scope>NUCLEOTIDE SEQUENCE [LARGE SCALE GENOMIC DNA]</scope>
    <source>
        <strain evidence="9">JCM 12485 / KCTC 12276 / FR1064</strain>
    </source>
</reference>
<dbReference type="EMBL" id="CP003060">
    <property type="protein sequence ID" value="AEP28513.1"/>
    <property type="molecule type" value="Genomic_DNA"/>
</dbReference>
<dbReference type="InterPro" id="IPR009057">
    <property type="entry name" value="Homeodomain-like_sf"/>
</dbReference>
<dbReference type="STRING" id="1085623.GNIT_0359"/>
<dbReference type="SUPFAM" id="SSF46689">
    <property type="entry name" value="Homeodomain-like"/>
    <property type="match status" value="1"/>
</dbReference>
<dbReference type="PROSITE" id="PS50110">
    <property type="entry name" value="RESPONSE_REGULATORY"/>
    <property type="match status" value="1"/>
</dbReference>
<evidence type="ECO:0000256" key="2">
    <source>
        <dbReference type="ARBA" id="ARBA00023015"/>
    </source>
</evidence>
<evidence type="ECO:0000256" key="4">
    <source>
        <dbReference type="ARBA" id="ARBA00023163"/>
    </source>
</evidence>
<evidence type="ECO:0000256" key="3">
    <source>
        <dbReference type="ARBA" id="ARBA00023125"/>
    </source>
</evidence>
<dbReference type="PROSITE" id="PS01124">
    <property type="entry name" value="HTH_ARAC_FAMILY_2"/>
    <property type="match status" value="1"/>
</dbReference>
<dbReference type="Pfam" id="PF00072">
    <property type="entry name" value="Response_reg"/>
    <property type="match status" value="1"/>
</dbReference>
<organism evidence="8 9">
    <name type="scientific">Glaciecola nitratireducens (strain JCM 12485 / KCTC 12276 / FR1064)</name>
    <dbReference type="NCBI Taxonomy" id="1085623"/>
    <lineage>
        <taxon>Bacteria</taxon>
        <taxon>Pseudomonadati</taxon>
        <taxon>Pseudomonadota</taxon>
        <taxon>Gammaproteobacteria</taxon>
        <taxon>Alteromonadales</taxon>
        <taxon>Alteromonadaceae</taxon>
        <taxon>Brumicola</taxon>
    </lineage>
</organism>
<keyword evidence="1 5" id="KW-0597">Phosphoprotein</keyword>
<evidence type="ECO:0000256" key="1">
    <source>
        <dbReference type="ARBA" id="ARBA00022553"/>
    </source>
</evidence>
<dbReference type="Proteomes" id="UP000009282">
    <property type="component" value="Chromosome"/>
</dbReference>
<dbReference type="Gene3D" id="3.40.50.2300">
    <property type="match status" value="1"/>
</dbReference>
<dbReference type="SMART" id="SM00448">
    <property type="entry name" value="REC"/>
    <property type="match status" value="1"/>
</dbReference>
<dbReference type="eggNOG" id="COG0745">
    <property type="taxonomic scope" value="Bacteria"/>
</dbReference>
<feature type="modified residue" description="4-aspartylphosphate" evidence="5">
    <location>
        <position position="350"/>
    </location>
</feature>
<dbReference type="SUPFAM" id="SSF52172">
    <property type="entry name" value="CheY-like"/>
    <property type="match status" value="1"/>
</dbReference>